<protein>
    <submittedName>
        <fullName evidence="1">Uncharacterized protein</fullName>
    </submittedName>
</protein>
<comment type="caution">
    <text evidence="1">The sequence shown here is derived from an EMBL/GenBank/DDBJ whole genome shotgun (WGS) entry which is preliminary data.</text>
</comment>
<reference evidence="1" key="1">
    <citation type="submission" date="2021-10" db="EMBL/GenBank/DDBJ databases">
        <title>Melipona bicolor Genome sequencing and assembly.</title>
        <authorList>
            <person name="Araujo N.S."/>
            <person name="Arias M.C."/>
        </authorList>
    </citation>
    <scope>NUCLEOTIDE SEQUENCE</scope>
    <source>
        <strain evidence="1">USP_2M_L1-L4_2017</strain>
        <tissue evidence="1">Whole body</tissue>
    </source>
</reference>
<dbReference type="AlphaFoldDB" id="A0AA40KQ39"/>
<evidence type="ECO:0000313" key="2">
    <source>
        <dbReference type="Proteomes" id="UP001177670"/>
    </source>
</evidence>
<organism evidence="1 2">
    <name type="scientific">Melipona bicolor</name>
    <dbReference type="NCBI Taxonomy" id="60889"/>
    <lineage>
        <taxon>Eukaryota</taxon>
        <taxon>Metazoa</taxon>
        <taxon>Ecdysozoa</taxon>
        <taxon>Arthropoda</taxon>
        <taxon>Hexapoda</taxon>
        <taxon>Insecta</taxon>
        <taxon>Pterygota</taxon>
        <taxon>Neoptera</taxon>
        <taxon>Endopterygota</taxon>
        <taxon>Hymenoptera</taxon>
        <taxon>Apocrita</taxon>
        <taxon>Aculeata</taxon>
        <taxon>Apoidea</taxon>
        <taxon>Anthophila</taxon>
        <taxon>Apidae</taxon>
        <taxon>Melipona</taxon>
    </lineage>
</organism>
<evidence type="ECO:0000313" key="1">
    <source>
        <dbReference type="EMBL" id="KAK1128504.1"/>
    </source>
</evidence>
<dbReference type="EMBL" id="JAHYIQ010000010">
    <property type="protein sequence ID" value="KAK1128504.1"/>
    <property type="molecule type" value="Genomic_DNA"/>
</dbReference>
<accession>A0AA40KQ39</accession>
<name>A0AA40KQ39_9HYME</name>
<gene>
    <name evidence="1" type="ORF">K0M31_002962</name>
</gene>
<sequence>LPSDTIYSGYNRIWALVIRVVSIVKSTPGPFEANGGRPEPVRRFTHRKLAISTVSNFRSFELTAELSSSSDGGSIMLGYPRQRARASGRYVRAS</sequence>
<dbReference type="Proteomes" id="UP001177670">
    <property type="component" value="Unassembled WGS sequence"/>
</dbReference>
<keyword evidence="2" id="KW-1185">Reference proteome</keyword>
<proteinExistence type="predicted"/>
<feature type="non-terminal residue" evidence="1">
    <location>
        <position position="1"/>
    </location>
</feature>
<feature type="non-terminal residue" evidence="1">
    <location>
        <position position="94"/>
    </location>
</feature>